<evidence type="ECO:0000256" key="5">
    <source>
        <dbReference type="PROSITE-ProRule" id="PRU00335"/>
    </source>
</evidence>
<dbReference type="InterPro" id="IPR036271">
    <property type="entry name" value="Tet_transcr_reg_TetR-rel_C_sf"/>
</dbReference>
<dbReference type="Gene3D" id="1.10.10.60">
    <property type="entry name" value="Homeodomain-like"/>
    <property type="match status" value="2"/>
</dbReference>
<dbReference type="InterPro" id="IPR050109">
    <property type="entry name" value="HTH-type_TetR-like_transc_reg"/>
</dbReference>
<gene>
    <name evidence="7" type="ORF">N0K08_09355</name>
</gene>
<dbReference type="RefSeq" id="WP_261499978.1">
    <property type="nucleotide sequence ID" value="NZ_JAODYH010000004.1"/>
</dbReference>
<evidence type="ECO:0000259" key="6">
    <source>
        <dbReference type="PROSITE" id="PS50977"/>
    </source>
</evidence>
<evidence type="ECO:0000256" key="3">
    <source>
        <dbReference type="ARBA" id="ARBA00023125"/>
    </source>
</evidence>
<proteinExistence type="predicted"/>
<dbReference type="Pfam" id="PF17932">
    <property type="entry name" value="TetR_C_24"/>
    <property type="match status" value="1"/>
</dbReference>
<dbReference type="InterPro" id="IPR023772">
    <property type="entry name" value="DNA-bd_HTH_TetR-type_CS"/>
</dbReference>
<evidence type="ECO:0000256" key="2">
    <source>
        <dbReference type="ARBA" id="ARBA00023015"/>
    </source>
</evidence>
<feature type="DNA-binding region" description="H-T-H motif" evidence="5">
    <location>
        <begin position="35"/>
        <end position="54"/>
    </location>
</feature>
<dbReference type="Proteomes" id="UP001525968">
    <property type="component" value="Unassembled WGS sequence"/>
</dbReference>
<dbReference type="PRINTS" id="PR00455">
    <property type="entry name" value="HTHTETR"/>
</dbReference>
<sequence length="414" mass="45759">MKARSKPRIDRSSKRDRMLEAVARTLNSGGISRTSLSNIAQGLGVSRTALYYYFRDQQDLAFQSYQRSCAIMAQQLDEVRQRDGGAMAVIDAFIDGVLGQDQPELASLSEVAFLHPDQQDEIQRRYDAIREDVAAILQGGTERGELRPCAVNVVAHTILGVLSWIPTAQRWEANDAVDRQVMAQAAKAVLRCGIAGDRRLPAQYHPLQLSSNDVPSAQLFDPKVLAEAKQNALLASASWLFNLKGVDATSLDEVAERMGVTKRVIYHNVGDKEALLIACYRRSFTIYEELSERMTAYAGPRIAALCAAMHAHSAAHLREDVAPLSPLIGLSDLPSTVMDEIRAAVFRLRDSYAQACSDGMREGSVRAMQHEAFIAIFPSLYQWLPKWLHLLGADDRNAAPQELAELMRVGLLPV</sequence>
<dbReference type="Pfam" id="PF00440">
    <property type="entry name" value="TetR_N"/>
    <property type="match status" value="2"/>
</dbReference>
<evidence type="ECO:0000313" key="8">
    <source>
        <dbReference type="Proteomes" id="UP001525968"/>
    </source>
</evidence>
<dbReference type="PANTHER" id="PTHR30055">
    <property type="entry name" value="HTH-TYPE TRANSCRIPTIONAL REGULATOR RUTR"/>
    <property type="match status" value="1"/>
</dbReference>
<evidence type="ECO:0000256" key="4">
    <source>
        <dbReference type="ARBA" id="ARBA00023163"/>
    </source>
</evidence>
<keyword evidence="4" id="KW-0804">Transcription</keyword>
<feature type="domain" description="HTH tetR-type" evidence="6">
    <location>
        <begin position="12"/>
        <end position="72"/>
    </location>
</feature>
<name>A0ABT2PLV5_9BURK</name>
<feature type="domain" description="HTH tetR-type" evidence="6">
    <location>
        <begin position="227"/>
        <end position="287"/>
    </location>
</feature>
<evidence type="ECO:0000313" key="7">
    <source>
        <dbReference type="EMBL" id="MCT9810841.1"/>
    </source>
</evidence>
<dbReference type="PROSITE" id="PS50977">
    <property type="entry name" value="HTH_TETR_2"/>
    <property type="match status" value="2"/>
</dbReference>
<dbReference type="InterPro" id="IPR001647">
    <property type="entry name" value="HTH_TetR"/>
</dbReference>
<keyword evidence="2" id="KW-0805">Transcription regulation</keyword>
<protein>
    <submittedName>
        <fullName evidence="7">TetR/AcrR family transcriptional regulator</fullName>
    </submittedName>
</protein>
<keyword evidence="1" id="KW-0678">Repressor</keyword>
<dbReference type="Gene3D" id="1.10.357.10">
    <property type="entry name" value="Tetracycline Repressor, domain 2"/>
    <property type="match status" value="2"/>
</dbReference>
<keyword evidence="8" id="KW-1185">Reference proteome</keyword>
<keyword evidence="3 5" id="KW-0238">DNA-binding</keyword>
<accession>A0ABT2PLV5</accession>
<reference evidence="7 8" key="1">
    <citation type="submission" date="2022-09" db="EMBL/GenBank/DDBJ databases">
        <title>Draft genome of isolate Be4.</title>
        <authorList>
            <person name="Sanchez-Castro I."/>
            <person name="Martinez-Rodriguez P."/>
            <person name="Descostes M."/>
            <person name="Merroun M."/>
        </authorList>
    </citation>
    <scope>NUCLEOTIDE SEQUENCE [LARGE SCALE GENOMIC DNA]</scope>
    <source>
        <strain evidence="7 8">Be4</strain>
    </source>
</reference>
<organism evidence="7 8">
    <name type="scientific">Acidovorax bellezanensis</name>
    <dbReference type="NCBI Taxonomy" id="2976702"/>
    <lineage>
        <taxon>Bacteria</taxon>
        <taxon>Pseudomonadati</taxon>
        <taxon>Pseudomonadota</taxon>
        <taxon>Betaproteobacteria</taxon>
        <taxon>Burkholderiales</taxon>
        <taxon>Comamonadaceae</taxon>
        <taxon>Acidovorax</taxon>
    </lineage>
</organism>
<evidence type="ECO:0000256" key="1">
    <source>
        <dbReference type="ARBA" id="ARBA00022491"/>
    </source>
</evidence>
<comment type="caution">
    <text evidence="7">The sequence shown here is derived from an EMBL/GenBank/DDBJ whole genome shotgun (WGS) entry which is preliminary data.</text>
</comment>
<dbReference type="SUPFAM" id="SSF46689">
    <property type="entry name" value="Homeodomain-like"/>
    <property type="match status" value="2"/>
</dbReference>
<dbReference type="PROSITE" id="PS01081">
    <property type="entry name" value="HTH_TETR_1"/>
    <property type="match status" value="1"/>
</dbReference>
<dbReference type="EMBL" id="JAODYH010000004">
    <property type="protein sequence ID" value="MCT9810841.1"/>
    <property type="molecule type" value="Genomic_DNA"/>
</dbReference>
<feature type="DNA-binding region" description="H-T-H motif" evidence="5">
    <location>
        <begin position="250"/>
        <end position="269"/>
    </location>
</feature>
<dbReference type="InterPro" id="IPR009057">
    <property type="entry name" value="Homeodomain-like_sf"/>
</dbReference>
<dbReference type="InterPro" id="IPR041490">
    <property type="entry name" value="KstR2_TetR_C"/>
</dbReference>
<dbReference type="SUPFAM" id="SSF48498">
    <property type="entry name" value="Tetracyclin repressor-like, C-terminal domain"/>
    <property type="match status" value="1"/>
</dbReference>
<dbReference type="PANTHER" id="PTHR30055:SF234">
    <property type="entry name" value="HTH-TYPE TRANSCRIPTIONAL REGULATOR BETI"/>
    <property type="match status" value="1"/>
</dbReference>